<dbReference type="NCBIfam" id="TIGR02886">
    <property type="entry name" value="spore_II_AA"/>
    <property type="match status" value="1"/>
</dbReference>
<dbReference type="InterPro" id="IPR003658">
    <property type="entry name" value="Anti-sigma_ant"/>
</dbReference>
<dbReference type="AlphaFoldDB" id="A0A942YHL9"/>
<accession>A0A942YHL9</accession>
<dbReference type="SUPFAM" id="SSF52091">
    <property type="entry name" value="SpoIIaa-like"/>
    <property type="match status" value="1"/>
</dbReference>
<keyword evidence="5" id="KW-0749">Sporulation</keyword>
<dbReference type="InterPro" id="IPR036513">
    <property type="entry name" value="STAS_dom_sf"/>
</dbReference>
<comment type="function">
    <text evidence="1">In the phosphorylated form it could act as an anti-anti-sigma factor that counteracts SpoIIAB and thus releases sigma f from inhibition.</text>
</comment>
<organism evidence="8 9">
    <name type="scientific">Lederbergia citri</name>
    <dbReference type="NCBI Taxonomy" id="2833580"/>
    <lineage>
        <taxon>Bacteria</taxon>
        <taxon>Bacillati</taxon>
        <taxon>Bacillota</taxon>
        <taxon>Bacilli</taxon>
        <taxon>Bacillales</taxon>
        <taxon>Bacillaceae</taxon>
        <taxon>Lederbergia</taxon>
    </lineage>
</organism>
<evidence type="ECO:0000256" key="5">
    <source>
        <dbReference type="ARBA" id="ARBA00022969"/>
    </source>
</evidence>
<dbReference type="GO" id="GO:0030435">
    <property type="term" value="P:sporulation resulting in formation of a cellular spore"/>
    <property type="evidence" value="ECO:0007669"/>
    <property type="project" value="UniProtKB-KW"/>
</dbReference>
<keyword evidence="4" id="KW-0597">Phosphoprotein</keyword>
<evidence type="ECO:0000313" key="9">
    <source>
        <dbReference type="Proteomes" id="UP000681414"/>
    </source>
</evidence>
<dbReference type="PANTHER" id="PTHR33495:SF2">
    <property type="entry name" value="ANTI-SIGMA FACTOR ANTAGONIST TM_1081-RELATED"/>
    <property type="match status" value="1"/>
</dbReference>
<proteinExistence type="inferred from homology"/>
<dbReference type="Gene3D" id="3.30.750.24">
    <property type="entry name" value="STAS domain"/>
    <property type="match status" value="1"/>
</dbReference>
<dbReference type="InterPro" id="IPR014237">
    <property type="entry name" value="Anti-sigma_F_ant"/>
</dbReference>
<gene>
    <name evidence="8" type="primary">spoIIAA</name>
    <name evidence="8" type="ORF">KHA97_05650</name>
</gene>
<dbReference type="PANTHER" id="PTHR33495">
    <property type="entry name" value="ANTI-SIGMA FACTOR ANTAGONIST TM_1081-RELATED-RELATED"/>
    <property type="match status" value="1"/>
</dbReference>
<evidence type="ECO:0000256" key="6">
    <source>
        <dbReference type="RuleBase" id="RU003749"/>
    </source>
</evidence>
<evidence type="ECO:0000259" key="7">
    <source>
        <dbReference type="PROSITE" id="PS50801"/>
    </source>
</evidence>
<evidence type="ECO:0000256" key="4">
    <source>
        <dbReference type="ARBA" id="ARBA00022553"/>
    </source>
</evidence>
<evidence type="ECO:0000256" key="2">
    <source>
        <dbReference type="ARBA" id="ARBA00009013"/>
    </source>
</evidence>
<evidence type="ECO:0000313" key="8">
    <source>
        <dbReference type="EMBL" id="MBS4194556.1"/>
    </source>
</evidence>
<dbReference type="Pfam" id="PF01740">
    <property type="entry name" value="STAS"/>
    <property type="match status" value="1"/>
</dbReference>
<keyword evidence="9" id="KW-1185">Reference proteome</keyword>
<comment type="caution">
    <text evidence="8">The sequence shown here is derived from an EMBL/GenBank/DDBJ whole genome shotgun (WGS) entry which is preliminary data.</text>
</comment>
<reference evidence="8 9" key="1">
    <citation type="submission" date="2021-05" db="EMBL/GenBank/DDBJ databases">
        <title>Novel Bacillus species.</title>
        <authorList>
            <person name="Liu G."/>
        </authorList>
    </citation>
    <scope>NUCLEOTIDE SEQUENCE [LARGE SCALE GENOMIC DNA]</scope>
    <source>
        <strain evidence="9">FJAT-49780</strain>
    </source>
</reference>
<dbReference type="NCBIfam" id="TIGR00377">
    <property type="entry name" value="ant_ant_sig"/>
    <property type="match status" value="1"/>
</dbReference>
<dbReference type="RefSeq" id="WP_213123728.1">
    <property type="nucleotide sequence ID" value="NZ_JAGYPG010000001.1"/>
</dbReference>
<dbReference type="InterPro" id="IPR002645">
    <property type="entry name" value="STAS_dom"/>
</dbReference>
<evidence type="ECO:0000256" key="3">
    <source>
        <dbReference type="ARBA" id="ARBA00020784"/>
    </source>
</evidence>
<sequence length="116" mass="13045">MSLSINLEVKQDVLCIRLSGELDHHTAEELKSKVTTAIEKYQILHIVMNLEKLTFMDSSGLGVVLGRYKQIKSKNGEMVVCAITPPVKRLFEMSGLFKIIRLEPSEQFALERLGVA</sequence>
<feature type="domain" description="STAS" evidence="7">
    <location>
        <begin position="3"/>
        <end position="113"/>
    </location>
</feature>
<name>A0A942YHL9_9BACI</name>
<dbReference type="Proteomes" id="UP000681414">
    <property type="component" value="Unassembled WGS sequence"/>
</dbReference>
<dbReference type="PROSITE" id="PS50801">
    <property type="entry name" value="STAS"/>
    <property type="match status" value="1"/>
</dbReference>
<comment type="similarity">
    <text evidence="2 6">Belongs to the anti-sigma-factor antagonist family.</text>
</comment>
<dbReference type="GO" id="GO:0045152">
    <property type="term" value="F:antisigma factor binding"/>
    <property type="evidence" value="ECO:0007669"/>
    <property type="project" value="InterPro"/>
</dbReference>
<dbReference type="EMBL" id="JAGYPG010000001">
    <property type="protein sequence ID" value="MBS4194556.1"/>
    <property type="molecule type" value="Genomic_DNA"/>
</dbReference>
<dbReference type="GO" id="GO:0043856">
    <property type="term" value="F:anti-sigma factor antagonist activity"/>
    <property type="evidence" value="ECO:0007669"/>
    <property type="project" value="InterPro"/>
</dbReference>
<evidence type="ECO:0000256" key="1">
    <source>
        <dbReference type="ARBA" id="ARBA00001976"/>
    </source>
</evidence>
<protein>
    <recommendedName>
        <fullName evidence="3 6">Anti-sigma F factor antagonist</fullName>
    </recommendedName>
    <alternativeName>
        <fullName evidence="6">Stage II sporulation protein</fullName>
    </alternativeName>
</protein>